<sequence>MRDALSFLRQYLPIVRDPYSRHSFMRLHTYHKQFTIVCTGMMSSPETKPSVGCHETADEYVVGYRGLIEDAIRLCASRFYDLHAYPHLKATNAFEPRTLEIYYTRDLAYQRGSTLWSTEGLERVLSGSVTESGIAWQRPGATVNDISALEKWIETFHGQVSEHIRADDYDLEHFARREAKALKDFFVSLKWRAHVRKALIDTGALFSTR</sequence>
<reference evidence="1 2" key="1">
    <citation type="submission" date="2020-04" db="EMBL/GenBank/DDBJ databases">
        <title>Molecular characterization of pseudomonads from Agaricus bisporus reveal novel blotch 2 pathogens in Western Europe.</title>
        <authorList>
            <person name="Taparia T."/>
            <person name="Krijger M."/>
            <person name="Haynes E."/>
            <person name="Elpinstone J.G."/>
            <person name="Noble R."/>
            <person name="Van Der Wolf J."/>
        </authorList>
    </citation>
    <scope>NUCLEOTIDE SEQUENCE [LARGE SCALE GENOMIC DNA]</scope>
    <source>
        <strain evidence="1 2">H7001</strain>
    </source>
</reference>
<name>A0A7Y7XGR3_9PSED</name>
<accession>A0A7Y7XGR3</accession>
<evidence type="ECO:0000313" key="2">
    <source>
        <dbReference type="Proteomes" id="UP000539985"/>
    </source>
</evidence>
<protein>
    <submittedName>
        <fullName evidence="1">Uncharacterized protein</fullName>
    </submittedName>
</protein>
<gene>
    <name evidence="1" type="ORF">HX882_27025</name>
</gene>
<dbReference type="Proteomes" id="UP000539985">
    <property type="component" value="Unassembled WGS sequence"/>
</dbReference>
<dbReference type="EMBL" id="JACAQB010000024">
    <property type="protein sequence ID" value="NWB99545.1"/>
    <property type="molecule type" value="Genomic_DNA"/>
</dbReference>
<dbReference type="RefSeq" id="WP_177105136.1">
    <property type="nucleotide sequence ID" value="NZ_JACAQB010000024.1"/>
</dbReference>
<proteinExistence type="predicted"/>
<evidence type="ECO:0000313" key="1">
    <source>
        <dbReference type="EMBL" id="NWB99545.1"/>
    </source>
</evidence>
<organism evidence="1 2">
    <name type="scientific">Pseudomonas gingeri</name>
    <dbReference type="NCBI Taxonomy" id="117681"/>
    <lineage>
        <taxon>Bacteria</taxon>
        <taxon>Pseudomonadati</taxon>
        <taxon>Pseudomonadota</taxon>
        <taxon>Gammaproteobacteria</taxon>
        <taxon>Pseudomonadales</taxon>
        <taxon>Pseudomonadaceae</taxon>
        <taxon>Pseudomonas</taxon>
    </lineage>
</organism>
<comment type="caution">
    <text evidence="1">The sequence shown here is derived from an EMBL/GenBank/DDBJ whole genome shotgun (WGS) entry which is preliminary data.</text>
</comment>
<dbReference type="AlphaFoldDB" id="A0A7Y7XGR3"/>